<accession>A0A160FWD2</accession>
<name>A0A160FWD2_9BURK</name>
<gene>
    <name evidence="1" type="ORF">AYM40_35630</name>
</gene>
<organism evidence="1 2">
    <name type="scientific">Paraburkholderia phytofirmans OLGA172</name>
    <dbReference type="NCBI Taxonomy" id="1417228"/>
    <lineage>
        <taxon>Bacteria</taxon>
        <taxon>Pseudomonadati</taxon>
        <taxon>Pseudomonadota</taxon>
        <taxon>Betaproteobacteria</taxon>
        <taxon>Burkholderiales</taxon>
        <taxon>Burkholderiaceae</taxon>
        <taxon>Paraburkholderia</taxon>
    </lineage>
</organism>
<dbReference type="AlphaFoldDB" id="A0A160FWD2"/>
<evidence type="ECO:0000313" key="2">
    <source>
        <dbReference type="Proteomes" id="UP000076852"/>
    </source>
</evidence>
<keyword evidence="1" id="KW-0614">Plasmid</keyword>
<sequence length="78" mass="8804">METLRVIYRVVSAGAHQLERRAFRGYVEVVTIAADGSVFNDVLQCRLLRETEADAYADGTALKGRLEIREITRETAFD</sequence>
<proteinExistence type="predicted"/>
<keyword evidence="2" id="KW-1185">Reference proteome</keyword>
<protein>
    <submittedName>
        <fullName evidence="1">Uncharacterized protein</fullName>
    </submittedName>
</protein>
<dbReference type="OrthoDB" id="10006971at2"/>
<dbReference type="RefSeq" id="WP_063500927.1">
    <property type="nucleotide sequence ID" value="NZ_CP014580.1"/>
</dbReference>
<dbReference type="Proteomes" id="UP000076852">
    <property type="component" value="Plasmid pOLGA1"/>
</dbReference>
<geneLocation type="plasmid" evidence="2">
    <name>polga1</name>
</geneLocation>
<dbReference type="KEGG" id="buz:AYM40_35630"/>
<evidence type="ECO:0000313" key="1">
    <source>
        <dbReference type="EMBL" id="ANB77715.1"/>
    </source>
</evidence>
<dbReference type="EMBL" id="CP014580">
    <property type="protein sequence ID" value="ANB77715.1"/>
    <property type="molecule type" value="Genomic_DNA"/>
</dbReference>
<reference evidence="1 2" key="1">
    <citation type="journal article" date="2016" name="Gene">
        <title>PacBio SMRT assembly of a complex multi-replicon genome reveals chlorocatechol degradative operon in a region of genome plasticity.</title>
        <authorList>
            <person name="Ricker N."/>
            <person name="Shen S.Y."/>
            <person name="Goordial J."/>
            <person name="Jin S."/>
            <person name="Fulthorpe R.R."/>
        </authorList>
    </citation>
    <scope>NUCLEOTIDE SEQUENCE [LARGE SCALE GENOMIC DNA]</scope>
    <source>
        <strain evidence="1 2">OLGA172</strain>
        <plasmid evidence="2">polga1</plasmid>
    </source>
</reference>